<dbReference type="EMBL" id="JARYMX010000003">
    <property type="protein sequence ID" value="KAJ9554919.1"/>
    <property type="molecule type" value="Genomic_DNA"/>
</dbReference>
<dbReference type="InterPro" id="IPR057242">
    <property type="entry name" value="PCFS4-like"/>
</dbReference>
<feature type="compositionally biased region" description="Polar residues" evidence="3">
    <location>
        <begin position="630"/>
        <end position="649"/>
    </location>
</feature>
<dbReference type="InterPro" id="IPR008942">
    <property type="entry name" value="ENTH_VHS"/>
</dbReference>
<feature type="region of interest" description="Disordered" evidence="3">
    <location>
        <begin position="856"/>
        <end position="887"/>
    </location>
</feature>
<keyword evidence="2" id="KW-0862">Zinc</keyword>
<evidence type="ECO:0000259" key="5">
    <source>
        <dbReference type="PROSITE" id="PS51391"/>
    </source>
</evidence>
<feature type="region of interest" description="Disordered" evidence="3">
    <location>
        <begin position="1"/>
        <end position="48"/>
    </location>
</feature>
<reference evidence="6" key="1">
    <citation type="submission" date="2023-03" db="EMBL/GenBank/DDBJ databases">
        <title>Chromosome-scale reference genome and RAD-based genetic map of yellow starthistle (Centaurea solstitialis) reveal putative structural variation and QTLs associated with invader traits.</title>
        <authorList>
            <person name="Reatini B."/>
            <person name="Cang F.A."/>
            <person name="Jiang Q."/>
            <person name="Mckibben M.T.W."/>
            <person name="Barker M.S."/>
            <person name="Rieseberg L.H."/>
            <person name="Dlugosch K.M."/>
        </authorList>
    </citation>
    <scope>NUCLEOTIDE SEQUENCE</scope>
    <source>
        <strain evidence="6">CAN-66</strain>
        <tissue evidence="6">Leaf</tissue>
    </source>
</reference>
<keyword evidence="2" id="KW-0863">Zinc-finger</keyword>
<evidence type="ECO:0000313" key="7">
    <source>
        <dbReference type="Proteomes" id="UP001172457"/>
    </source>
</evidence>
<feature type="compositionally biased region" description="Pro residues" evidence="3">
    <location>
        <begin position="765"/>
        <end position="776"/>
    </location>
</feature>
<dbReference type="Pfam" id="PF04818">
    <property type="entry name" value="CID"/>
    <property type="match status" value="1"/>
</dbReference>
<proteinExistence type="predicted"/>
<feature type="non-terminal residue" evidence="6">
    <location>
        <position position="1"/>
    </location>
</feature>
<keyword evidence="7" id="KW-1185">Reference proteome</keyword>
<dbReference type="PROSITE" id="PS00028">
    <property type="entry name" value="ZINC_FINGER_C2H2_1"/>
    <property type="match status" value="1"/>
</dbReference>
<accession>A0AA38T7G7</accession>
<dbReference type="GO" id="GO:0005849">
    <property type="term" value="C:mRNA cleavage factor complex"/>
    <property type="evidence" value="ECO:0007669"/>
    <property type="project" value="TreeGrafter"/>
</dbReference>
<dbReference type="GO" id="GO:0006369">
    <property type="term" value="P:termination of RNA polymerase II transcription"/>
    <property type="evidence" value="ECO:0007669"/>
    <property type="project" value="InterPro"/>
</dbReference>
<dbReference type="PANTHER" id="PTHR15921:SF10">
    <property type="entry name" value="ZINC FINGER, C2H2, ENTH_VHS-RELATED"/>
    <property type="match status" value="1"/>
</dbReference>
<feature type="region of interest" description="Disordered" evidence="3">
    <location>
        <begin position="221"/>
        <end position="296"/>
    </location>
</feature>
<feature type="compositionally biased region" description="Low complexity" evidence="3">
    <location>
        <begin position="226"/>
        <end position="235"/>
    </location>
</feature>
<comment type="caution">
    <text evidence="6">The sequence shown here is derived from an EMBL/GenBank/DDBJ whole genome shotgun (WGS) entry which is preliminary data.</text>
</comment>
<dbReference type="GO" id="GO:0000993">
    <property type="term" value="F:RNA polymerase II complex binding"/>
    <property type="evidence" value="ECO:0007669"/>
    <property type="project" value="InterPro"/>
</dbReference>
<feature type="domain" description="CID" evidence="5">
    <location>
        <begin position="93"/>
        <end position="221"/>
    </location>
</feature>
<feature type="compositionally biased region" description="Polar residues" evidence="3">
    <location>
        <begin position="789"/>
        <end position="810"/>
    </location>
</feature>
<feature type="domain" description="C2H2-type" evidence="4">
    <location>
        <begin position="955"/>
        <end position="982"/>
    </location>
</feature>
<dbReference type="PROSITE" id="PS51391">
    <property type="entry name" value="CID"/>
    <property type="match status" value="1"/>
</dbReference>
<feature type="compositionally biased region" description="Polar residues" evidence="3">
    <location>
        <begin position="668"/>
        <end position="685"/>
    </location>
</feature>
<name>A0AA38T7G7_9ASTR</name>
<feature type="compositionally biased region" description="Low complexity" evidence="3">
    <location>
        <begin position="1"/>
        <end position="10"/>
    </location>
</feature>
<keyword evidence="1" id="KW-0507">mRNA processing</keyword>
<dbReference type="Gene3D" id="1.25.40.90">
    <property type="match status" value="1"/>
</dbReference>
<feature type="compositionally biased region" description="Polar residues" evidence="3">
    <location>
        <begin position="435"/>
        <end position="445"/>
    </location>
</feature>
<dbReference type="InterPro" id="IPR045154">
    <property type="entry name" value="PCF11-like"/>
</dbReference>
<dbReference type="GO" id="GO:0003729">
    <property type="term" value="F:mRNA binding"/>
    <property type="evidence" value="ECO:0007669"/>
    <property type="project" value="InterPro"/>
</dbReference>
<feature type="compositionally biased region" description="Low complexity" evidence="3">
    <location>
        <begin position="779"/>
        <end position="788"/>
    </location>
</feature>
<keyword evidence="2" id="KW-0479">Metal-binding</keyword>
<feature type="compositionally biased region" description="Polar residues" evidence="3">
    <location>
        <begin position="272"/>
        <end position="281"/>
    </location>
</feature>
<feature type="region of interest" description="Disordered" evidence="3">
    <location>
        <begin position="475"/>
        <end position="497"/>
    </location>
</feature>
<protein>
    <recommendedName>
        <fullName evidence="8">CID domain-containing protein</fullName>
    </recommendedName>
</protein>
<dbReference type="GO" id="GO:0031124">
    <property type="term" value="P:mRNA 3'-end processing"/>
    <property type="evidence" value="ECO:0007669"/>
    <property type="project" value="InterPro"/>
</dbReference>
<dbReference type="InterPro" id="IPR006569">
    <property type="entry name" value="CID_dom"/>
</dbReference>
<evidence type="ECO:0000256" key="1">
    <source>
        <dbReference type="ARBA" id="ARBA00022664"/>
    </source>
</evidence>
<sequence>MEMDSSSRGGRSFDRSSRNATTLKKPRLVAEEPTMIRSNNSNNGNNNSRQIVQRQAMGLRPVAAVVERNNGEAESMAGEGYQPQSLSQIKQQQHQELVSQYRTALAELTFNSKPIITNLTIIAGENAQAAKAIAATICNNIVEVPSDQKLPSLYLLDSIVKNIGRDYIKHFSARLPEVFVKAYRQVDSTIHPGMRHLFGTWKGVFPPQSLQSIEKDLGFQSAGNGSSSTLTTSRSELQPQRPGRSIHVNPKYLEARQKLQQSSRAKGEASDMVTNMINSPEDTGRPDRATANMNPDRARADPRLKLLDIQQAQRDAESDLTHENSGAAYNNFDFGSDISSPSETSFGKSNDRVAEQGLDKSWYGSGSNSTETIARLARNGFDIKHGLPNHSLSRTAAADVKLQPSNNLMSKRGGEVSRSWKNSEEEEYMWDDVSSRSVTPSLSNSSRRDPRLYFEPERPGFENHIQKPQRMHDLGSRFEREPSPDLPSTEQKDQPAFRQRMPLLRPQGMSLTDENGRLGGGRKLSDNAGGFSASFSGVSTNVNSLSRISLQSLTASTHIGPPGLGISPNVTVEQQRHTLKAATPPTQAPARQRPHSQYHSTRLLSDLAEQDPTGSHLLPDADGKGAHSRGQINTGFSSQSHLDSFQTRPQILPLGTSRKSQPHKLQPASHQLPMSNPMKQASFLPSYQPEPVSEPSAQSQKPLPPQKSVAANSSVSSSRPNRKSLVADIPPSSSSSLLGAVSGLFGNRPVASSIPESSYESESNPQPPLPNGPPPAQFSSSGSGVVSSLKNPSSHESTSLSASVLPSKTDSLPSSLGLATSLLGSLSSTLGSSVADAASNPVSSLLSTLVAKGLISAPKDDPRSSSSTAPTKNQSQSDDTPSSQEVTPVVVSSALSTSAISHELITSKPAVKSTAIMPQPINEDIKSLIGFIFKPDVIREFHPEVISDLIDDLPHQCGICGLRFKLQERFDRHMEWHTLRNSESNAVNTSSRRWFSNCDDWINGKPDTGSSNESTTLMGGTEEALEVDGEQMVTADESQSVCILCGEMFGDFYSTERNKWMFKGAAYLNITEDKVGNMGDGTTWRLIVHENCISEHSLSDLGLANDDVKV</sequence>
<feature type="region of interest" description="Disordered" evidence="3">
    <location>
        <begin position="752"/>
        <end position="811"/>
    </location>
</feature>
<dbReference type="GO" id="GO:0005737">
    <property type="term" value="C:cytoplasm"/>
    <property type="evidence" value="ECO:0007669"/>
    <property type="project" value="TreeGrafter"/>
</dbReference>
<dbReference type="FunFam" id="1.25.40.90:FF:000023">
    <property type="entry name" value="polyadenylation and cleavage factor homolog 4"/>
    <property type="match status" value="1"/>
</dbReference>
<feature type="region of interest" description="Disordered" evidence="3">
    <location>
        <begin position="610"/>
        <end position="734"/>
    </location>
</feature>
<organism evidence="6 7">
    <name type="scientific">Centaurea solstitialis</name>
    <name type="common">yellow star-thistle</name>
    <dbReference type="NCBI Taxonomy" id="347529"/>
    <lineage>
        <taxon>Eukaryota</taxon>
        <taxon>Viridiplantae</taxon>
        <taxon>Streptophyta</taxon>
        <taxon>Embryophyta</taxon>
        <taxon>Tracheophyta</taxon>
        <taxon>Spermatophyta</taxon>
        <taxon>Magnoliopsida</taxon>
        <taxon>eudicotyledons</taxon>
        <taxon>Gunneridae</taxon>
        <taxon>Pentapetalae</taxon>
        <taxon>asterids</taxon>
        <taxon>campanulids</taxon>
        <taxon>Asterales</taxon>
        <taxon>Asteraceae</taxon>
        <taxon>Carduoideae</taxon>
        <taxon>Cardueae</taxon>
        <taxon>Centaureinae</taxon>
        <taxon>Centaurea</taxon>
    </lineage>
</organism>
<dbReference type="Proteomes" id="UP001172457">
    <property type="component" value="Chromosome 3"/>
</dbReference>
<dbReference type="SUPFAM" id="SSF48464">
    <property type="entry name" value="ENTH/VHS domain"/>
    <property type="match status" value="1"/>
</dbReference>
<dbReference type="SMART" id="SM00582">
    <property type="entry name" value="RPR"/>
    <property type="match status" value="1"/>
</dbReference>
<dbReference type="InterPro" id="IPR013087">
    <property type="entry name" value="Znf_C2H2_type"/>
</dbReference>
<gene>
    <name evidence="6" type="ORF">OSB04_009533</name>
</gene>
<dbReference type="CDD" id="cd16982">
    <property type="entry name" value="CID_Pcf11"/>
    <property type="match status" value="1"/>
</dbReference>
<evidence type="ECO:0000313" key="6">
    <source>
        <dbReference type="EMBL" id="KAJ9554919.1"/>
    </source>
</evidence>
<dbReference type="PANTHER" id="PTHR15921">
    <property type="entry name" value="PRE-MRNA CLEAVAGE COMPLEX II"/>
    <property type="match status" value="1"/>
</dbReference>
<dbReference type="GO" id="GO:0008270">
    <property type="term" value="F:zinc ion binding"/>
    <property type="evidence" value="ECO:0007669"/>
    <property type="project" value="UniProtKB-KW"/>
</dbReference>
<dbReference type="AlphaFoldDB" id="A0AA38T7G7"/>
<dbReference type="PROSITE" id="PS50157">
    <property type="entry name" value="ZINC_FINGER_C2H2_2"/>
    <property type="match status" value="1"/>
</dbReference>
<dbReference type="InterPro" id="IPR047415">
    <property type="entry name" value="Pcf11_CID"/>
</dbReference>
<dbReference type="Pfam" id="PF23228">
    <property type="entry name" value="zf_PCFS4"/>
    <property type="match status" value="1"/>
</dbReference>
<evidence type="ECO:0000256" key="2">
    <source>
        <dbReference type="PROSITE-ProRule" id="PRU00042"/>
    </source>
</evidence>
<evidence type="ECO:0000256" key="3">
    <source>
        <dbReference type="SAM" id="MobiDB-lite"/>
    </source>
</evidence>
<feature type="compositionally biased region" description="Polar residues" evidence="3">
    <location>
        <begin position="864"/>
        <end position="886"/>
    </location>
</feature>
<feature type="compositionally biased region" description="Low complexity" evidence="3">
    <location>
        <begin position="752"/>
        <end position="764"/>
    </location>
</feature>
<feature type="compositionally biased region" description="Low complexity" evidence="3">
    <location>
        <begin position="38"/>
        <end position="48"/>
    </location>
</feature>
<evidence type="ECO:0000259" key="4">
    <source>
        <dbReference type="PROSITE" id="PS50157"/>
    </source>
</evidence>
<feature type="compositionally biased region" description="Low complexity" evidence="3">
    <location>
        <begin position="707"/>
        <end position="734"/>
    </location>
</feature>
<evidence type="ECO:0008006" key="8">
    <source>
        <dbReference type="Google" id="ProtNLM"/>
    </source>
</evidence>
<feature type="region of interest" description="Disordered" evidence="3">
    <location>
        <begin position="406"/>
        <end position="451"/>
    </location>
</feature>